<evidence type="ECO:0000256" key="6">
    <source>
        <dbReference type="ARBA" id="ARBA00023157"/>
    </source>
</evidence>
<keyword evidence="6" id="KW-1015">Disulfide bond</keyword>
<keyword evidence="4" id="KW-0430">Lectin</keyword>
<comment type="subcellular location">
    <subcellularLocation>
        <location evidence="1">Secreted</location>
    </subcellularLocation>
</comment>
<feature type="transmembrane region" description="Helical" evidence="7">
    <location>
        <begin position="51"/>
        <end position="71"/>
    </location>
</feature>
<dbReference type="CDD" id="cd03590">
    <property type="entry name" value="CLECT_DC-SIGN_like"/>
    <property type="match status" value="1"/>
</dbReference>
<dbReference type="GO" id="GO:0030246">
    <property type="term" value="F:carbohydrate binding"/>
    <property type="evidence" value="ECO:0007669"/>
    <property type="project" value="UniProtKB-KW"/>
</dbReference>
<dbReference type="Ensembl" id="ENSPTXT00000016077.1">
    <property type="protein sequence ID" value="ENSPTXP00000015598.1"/>
    <property type="gene ID" value="ENSPTXG00000010768.1"/>
</dbReference>
<keyword evidence="10" id="KW-1185">Reference proteome</keyword>
<dbReference type="InterPro" id="IPR033989">
    <property type="entry name" value="CD209-like_CTLD"/>
</dbReference>
<keyword evidence="3" id="KW-0964">Secreted</keyword>
<name>A0A670Z1J1_PSETE</name>
<dbReference type="SMART" id="SM00034">
    <property type="entry name" value="CLECT"/>
    <property type="match status" value="1"/>
</dbReference>
<comment type="similarity">
    <text evidence="2">Belongs to the true venom lectin family.</text>
</comment>
<evidence type="ECO:0000313" key="10">
    <source>
        <dbReference type="Proteomes" id="UP000472273"/>
    </source>
</evidence>
<proteinExistence type="inferred from homology"/>
<evidence type="ECO:0000313" key="9">
    <source>
        <dbReference type="Ensembl" id="ENSPTXP00000015598.1"/>
    </source>
</evidence>
<dbReference type="PANTHER" id="PTHR22803">
    <property type="entry name" value="MANNOSE, PHOSPHOLIPASE, LECTIN RECEPTOR RELATED"/>
    <property type="match status" value="1"/>
</dbReference>
<dbReference type="InterPro" id="IPR016187">
    <property type="entry name" value="CTDL_fold"/>
</dbReference>
<feature type="transmembrane region" description="Helical" evidence="7">
    <location>
        <begin position="20"/>
        <end position="44"/>
    </location>
</feature>
<dbReference type="InterPro" id="IPR001304">
    <property type="entry name" value="C-type_lectin-like"/>
</dbReference>
<reference evidence="9" key="1">
    <citation type="submission" date="2025-08" db="UniProtKB">
        <authorList>
            <consortium name="Ensembl"/>
        </authorList>
    </citation>
    <scope>IDENTIFICATION</scope>
</reference>
<evidence type="ECO:0000256" key="7">
    <source>
        <dbReference type="SAM" id="Phobius"/>
    </source>
</evidence>
<dbReference type="InterPro" id="IPR016186">
    <property type="entry name" value="C-type_lectin-like/link_sf"/>
</dbReference>
<dbReference type="Pfam" id="PF00059">
    <property type="entry name" value="Lectin_C"/>
    <property type="match status" value="1"/>
</dbReference>
<dbReference type="Proteomes" id="UP000472273">
    <property type="component" value="Unplaced"/>
</dbReference>
<keyword evidence="7" id="KW-1133">Transmembrane helix</keyword>
<dbReference type="PROSITE" id="PS50041">
    <property type="entry name" value="C_TYPE_LECTIN_2"/>
    <property type="match status" value="1"/>
</dbReference>
<feature type="domain" description="C-type lectin" evidence="8">
    <location>
        <begin position="114"/>
        <end position="229"/>
    </location>
</feature>
<dbReference type="GO" id="GO:0005576">
    <property type="term" value="C:extracellular region"/>
    <property type="evidence" value="ECO:0007669"/>
    <property type="project" value="UniProtKB-SubCell"/>
</dbReference>
<dbReference type="InterPro" id="IPR050111">
    <property type="entry name" value="C-type_lectin/snaclec_domain"/>
</dbReference>
<keyword evidence="7" id="KW-0472">Membrane</keyword>
<dbReference type="OMA" id="CESKQSQ"/>
<reference evidence="9" key="2">
    <citation type="submission" date="2025-09" db="UniProtKB">
        <authorList>
            <consortium name="Ensembl"/>
        </authorList>
    </citation>
    <scope>IDENTIFICATION</scope>
</reference>
<dbReference type="SUPFAM" id="SSF56436">
    <property type="entry name" value="C-type lectin-like"/>
    <property type="match status" value="1"/>
</dbReference>
<evidence type="ECO:0000259" key="8">
    <source>
        <dbReference type="PROSITE" id="PS50041"/>
    </source>
</evidence>
<evidence type="ECO:0000256" key="4">
    <source>
        <dbReference type="ARBA" id="ARBA00022734"/>
    </source>
</evidence>
<organism evidence="9 10">
    <name type="scientific">Pseudonaja textilis</name>
    <name type="common">Eastern brown snake</name>
    <dbReference type="NCBI Taxonomy" id="8673"/>
    <lineage>
        <taxon>Eukaryota</taxon>
        <taxon>Metazoa</taxon>
        <taxon>Chordata</taxon>
        <taxon>Craniata</taxon>
        <taxon>Vertebrata</taxon>
        <taxon>Euteleostomi</taxon>
        <taxon>Lepidosauria</taxon>
        <taxon>Squamata</taxon>
        <taxon>Bifurcata</taxon>
        <taxon>Unidentata</taxon>
        <taxon>Episquamata</taxon>
        <taxon>Toxicofera</taxon>
        <taxon>Serpentes</taxon>
        <taxon>Colubroidea</taxon>
        <taxon>Elapidae</taxon>
        <taxon>Hydrophiinae</taxon>
        <taxon>Pseudonaja</taxon>
    </lineage>
</organism>
<accession>A0A670Z1J1</accession>
<protein>
    <recommendedName>
        <fullName evidence="8">C-type lectin domain-containing protein</fullName>
    </recommendedName>
</protein>
<evidence type="ECO:0000256" key="1">
    <source>
        <dbReference type="ARBA" id="ARBA00004613"/>
    </source>
</evidence>
<dbReference type="AlphaFoldDB" id="A0A670Z1J1"/>
<evidence type="ECO:0000256" key="5">
    <source>
        <dbReference type="ARBA" id="ARBA00022837"/>
    </source>
</evidence>
<sequence>MTVNFSKDHYGHDFHCKFLYFLFWSLLHGTILLWVLFFLFLTILLQVKKQYYFSIGTYLVLYVQFAFISPYHQNSLLDLACIVKPSQYQFLTLFFSSCCSVFPCGADTRQWEYFGGKCYFFSLKTIPWHAAKVDCESKQSQLAVIDSLAKQNFIQTRTRNERFWIGLHDQFTEGEWKWLDGSNYRTGFQNWKEGEPNTYQGREEDCGQVWINGEWNDYICSSDSFYICEKPRPSTPKTASNRP</sequence>
<evidence type="ECO:0000256" key="3">
    <source>
        <dbReference type="ARBA" id="ARBA00022525"/>
    </source>
</evidence>
<keyword evidence="5" id="KW-0106">Calcium</keyword>
<evidence type="ECO:0000256" key="2">
    <source>
        <dbReference type="ARBA" id="ARBA00006250"/>
    </source>
</evidence>
<dbReference type="GeneTree" id="ENSGT00940000162906"/>
<dbReference type="Gene3D" id="3.10.100.10">
    <property type="entry name" value="Mannose-Binding Protein A, subunit A"/>
    <property type="match status" value="1"/>
</dbReference>
<keyword evidence="7" id="KW-0812">Transmembrane</keyword>